<evidence type="ECO:0000256" key="1">
    <source>
        <dbReference type="SAM" id="MobiDB-lite"/>
    </source>
</evidence>
<sequence length="443" mass="48369">MLREVWRFPILMTDLAVSSNPLRLCPEEALECGFTECRVERCIPINCNVIGQVRKPVSNLPRKTGQVQLPNVGLNLAAPGTKAGWRNSRPIADVGAGPSSRHMEAGQIDGQGLYTLSSASSSSGKIVSVSGTVSCEQAGRRSLPLSQTLLANFHYSRVFSTKLFANNPQPIHLRASRPGHFKFIRLLLNQVQGRVRRTNLIAGVVQIQYQCHEMLLPFANNCLLLGGKHILPNVAHYRTVSGYWYALPTSLYDIPIKLQLAVDGFRYHPLDKIKPSSAAIPELIHKLSCRLRVSVSVFTEKCAIQSATTGVRGQVTPLKPNENIDVVKRHADSSAMTRHGRRISSGVVTCMVSVLTGCPTGDDAELAQGRVMGAAVGYVAVHRRLLLAPRIPGHHRGTLPLPGASLTHYEQVAEATSPKAPSRVEATLTLSPIDRQQKHTDKH</sequence>
<reference evidence="2 3" key="1">
    <citation type="submission" date="2023-02" db="EMBL/GenBank/DDBJ databases">
        <title>LHISI_Scaffold_Assembly.</title>
        <authorList>
            <person name="Stuart O.P."/>
            <person name="Cleave R."/>
            <person name="Magrath M.J.L."/>
            <person name="Mikheyev A.S."/>
        </authorList>
    </citation>
    <scope>NUCLEOTIDE SEQUENCE [LARGE SCALE GENOMIC DNA]</scope>
    <source>
        <strain evidence="2">Daus_M_001</strain>
        <tissue evidence="2">Leg muscle</tissue>
    </source>
</reference>
<dbReference type="EMBL" id="JARBHB010000001">
    <property type="protein sequence ID" value="KAJ8897589.1"/>
    <property type="molecule type" value="Genomic_DNA"/>
</dbReference>
<accession>A0ABQ9ILN0</accession>
<gene>
    <name evidence="2" type="ORF">PR048_002938</name>
</gene>
<protein>
    <submittedName>
        <fullName evidence="2">Uncharacterized protein</fullName>
    </submittedName>
</protein>
<organism evidence="2 3">
    <name type="scientific">Dryococelus australis</name>
    <dbReference type="NCBI Taxonomy" id="614101"/>
    <lineage>
        <taxon>Eukaryota</taxon>
        <taxon>Metazoa</taxon>
        <taxon>Ecdysozoa</taxon>
        <taxon>Arthropoda</taxon>
        <taxon>Hexapoda</taxon>
        <taxon>Insecta</taxon>
        <taxon>Pterygota</taxon>
        <taxon>Neoptera</taxon>
        <taxon>Polyneoptera</taxon>
        <taxon>Phasmatodea</taxon>
        <taxon>Verophasmatodea</taxon>
        <taxon>Anareolatae</taxon>
        <taxon>Phasmatidae</taxon>
        <taxon>Eurycanthinae</taxon>
        <taxon>Dryococelus</taxon>
    </lineage>
</organism>
<feature type="region of interest" description="Disordered" evidence="1">
    <location>
        <begin position="414"/>
        <end position="443"/>
    </location>
</feature>
<proteinExistence type="predicted"/>
<comment type="caution">
    <text evidence="2">The sequence shown here is derived from an EMBL/GenBank/DDBJ whole genome shotgun (WGS) entry which is preliminary data.</text>
</comment>
<evidence type="ECO:0000313" key="3">
    <source>
        <dbReference type="Proteomes" id="UP001159363"/>
    </source>
</evidence>
<name>A0ABQ9ILN0_9NEOP</name>
<keyword evidence="3" id="KW-1185">Reference proteome</keyword>
<dbReference type="Proteomes" id="UP001159363">
    <property type="component" value="Chromosome 1"/>
</dbReference>
<evidence type="ECO:0000313" key="2">
    <source>
        <dbReference type="EMBL" id="KAJ8897589.1"/>
    </source>
</evidence>